<dbReference type="GO" id="GO:0005782">
    <property type="term" value="C:peroxisomal matrix"/>
    <property type="evidence" value="ECO:0007669"/>
    <property type="project" value="UniProtKB-SubCell"/>
</dbReference>
<sequence>MVKIAVLGAGINGLTCAVKIKEKYKDYDVVLISSEFTPNTTGDGSGGLWYPFICGATPADLIRKWGSETYKYLHELYRTGGHGVSLLPVYSLYRTKEKFNKPSWWDIVYGYHVLDEQQLKDCNELFSDKYEAGHTFLTFASSAQKLLAYLQERFERANGRLLRAKITSLQDPLLEAYDVVVNCTGLGARWLVPDDAVVPVRGQITKVKAPWMNLSIIDEEGGNYIIPNSETCVLGGTHQTDYSTEVDAADTEFIMNGCKKMMPGLRNAEVVSHWVGLRPARNSIRLEPEEKNGKLYIHNYGHGGSGFTLFWGCGDEVLQILQRHLDRNQQKNQILSKLKKHLSNYEI</sequence>
<name>A0A835L8Y2_SPOEX</name>
<gene>
    <name evidence="9" type="ORF">HW555_000325</name>
</gene>
<protein>
    <recommendedName>
        <fullName evidence="8">FAD dependent oxidoreductase domain-containing protein</fullName>
    </recommendedName>
</protein>
<evidence type="ECO:0000313" key="10">
    <source>
        <dbReference type="Proteomes" id="UP000648187"/>
    </source>
</evidence>
<evidence type="ECO:0000256" key="4">
    <source>
        <dbReference type="ARBA" id="ARBA00022630"/>
    </source>
</evidence>
<keyword evidence="4" id="KW-0285">Flavoprotein</keyword>
<dbReference type="InterPro" id="IPR006076">
    <property type="entry name" value="FAD-dep_OxRdtase"/>
</dbReference>
<dbReference type="Gene3D" id="3.40.50.720">
    <property type="entry name" value="NAD(P)-binding Rossmann-like Domain"/>
    <property type="match status" value="1"/>
</dbReference>
<organism evidence="9 10">
    <name type="scientific">Spodoptera exigua</name>
    <name type="common">Beet armyworm</name>
    <name type="synonym">Noctua fulgens</name>
    <dbReference type="NCBI Taxonomy" id="7107"/>
    <lineage>
        <taxon>Eukaryota</taxon>
        <taxon>Metazoa</taxon>
        <taxon>Ecdysozoa</taxon>
        <taxon>Arthropoda</taxon>
        <taxon>Hexapoda</taxon>
        <taxon>Insecta</taxon>
        <taxon>Pterygota</taxon>
        <taxon>Neoptera</taxon>
        <taxon>Endopterygota</taxon>
        <taxon>Lepidoptera</taxon>
        <taxon>Glossata</taxon>
        <taxon>Ditrysia</taxon>
        <taxon>Noctuoidea</taxon>
        <taxon>Noctuidae</taxon>
        <taxon>Amphipyrinae</taxon>
        <taxon>Spodoptera</taxon>
    </lineage>
</organism>
<feature type="binding site" evidence="7">
    <location>
        <position position="278"/>
    </location>
    <ligand>
        <name>D-dopa</name>
        <dbReference type="ChEBI" id="CHEBI:149689"/>
    </ligand>
</feature>
<evidence type="ECO:0000256" key="2">
    <source>
        <dbReference type="ARBA" id="ARBA00004253"/>
    </source>
</evidence>
<dbReference type="AlphaFoldDB" id="A0A835L8Y2"/>
<evidence type="ECO:0000256" key="1">
    <source>
        <dbReference type="ARBA" id="ARBA00001974"/>
    </source>
</evidence>
<feature type="binding site" evidence="7">
    <location>
        <position position="184"/>
    </location>
    <ligand>
        <name>FAD</name>
        <dbReference type="ChEBI" id="CHEBI:57692"/>
    </ligand>
</feature>
<dbReference type="SUPFAM" id="SSF51971">
    <property type="entry name" value="Nucleotide-binding domain"/>
    <property type="match status" value="1"/>
</dbReference>
<comment type="subcellular location">
    <subcellularLocation>
        <location evidence="2">Peroxisome matrix</location>
    </subcellularLocation>
</comment>
<evidence type="ECO:0000256" key="6">
    <source>
        <dbReference type="ARBA" id="ARBA00023002"/>
    </source>
</evidence>
<proteinExistence type="inferred from homology"/>
<comment type="cofactor">
    <cofactor evidence="1 7">
        <name>FAD</name>
        <dbReference type="ChEBI" id="CHEBI:57692"/>
    </cofactor>
</comment>
<evidence type="ECO:0000256" key="3">
    <source>
        <dbReference type="ARBA" id="ARBA00006730"/>
    </source>
</evidence>
<dbReference type="GO" id="GO:0003884">
    <property type="term" value="F:D-amino-acid oxidase activity"/>
    <property type="evidence" value="ECO:0007669"/>
    <property type="project" value="InterPro"/>
</dbReference>
<dbReference type="GO" id="GO:0019478">
    <property type="term" value="P:D-amino acid catabolic process"/>
    <property type="evidence" value="ECO:0007669"/>
    <property type="project" value="TreeGrafter"/>
</dbReference>
<reference evidence="9" key="1">
    <citation type="submission" date="2020-08" db="EMBL/GenBank/DDBJ databases">
        <title>Spodoptera exigua strain:BAW_Kor-Di-RS1 Genome sequencing and assembly.</title>
        <authorList>
            <person name="Kim J."/>
            <person name="Nam H.Y."/>
            <person name="Kwon M."/>
            <person name="Choi J.H."/>
            <person name="Cho S.R."/>
            <person name="Kim G.-H."/>
        </authorList>
    </citation>
    <scope>NUCLEOTIDE SEQUENCE</scope>
    <source>
        <strain evidence="9">BAW_Kor-Di-RS1</strain>
        <tissue evidence="9">Whole-body</tissue>
    </source>
</reference>
<keyword evidence="6" id="KW-0560">Oxidoreductase</keyword>
<dbReference type="Pfam" id="PF01266">
    <property type="entry name" value="DAO"/>
    <property type="match status" value="1"/>
</dbReference>
<accession>A0A835L8Y2</accession>
<dbReference type="PIRSF" id="PIRSF000189">
    <property type="entry name" value="D-aa_oxidase"/>
    <property type="match status" value="1"/>
</dbReference>
<feature type="binding site" evidence="7">
    <location>
        <position position="304"/>
    </location>
    <ligand>
        <name>D-dopa</name>
        <dbReference type="ChEBI" id="CHEBI:149689"/>
    </ligand>
</feature>
<evidence type="ECO:0000256" key="5">
    <source>
        <dbReference type="ARBA" id="ARBA00022827"/>
    </source>
</evidence>
<dbReference type="Gene3D" id="3.30.9.10">
    <property type="entry name" value="D-Amino Acid Oxidase, subunit A, domain 2"/>
    <property type="match status" value="1"/>
</dbReference>
<feature type="binding site" evidence="7">
    <location>
        <begin position="303"/>
        <end position="308"/>
    </location>
    <ligand>
        <name>FAD</name>
        <dbReference type="ChEBI" id="CHEBI:57692"/>
    </ligand>
</feature>
<evidence type="ECO:0000313" key="9">
    <source>
        <dbReference type="EMBL" id="KAF9424514.1"/>
    </source>
</evidence>
<dbReference type="Proteomes" id="UP000648187">
    <property type="component" value="Unassembled WGS sequence"/>
</dbReference>
<feature type="domain" description="FAD dependent oxidoreductase" evidence="8">
    <location>
        <begin position="3"/>
        <end position="317"/>
    </location>
</feature>
<comment type="caution">
    <text evidence="9">The sequence shown here is derived from an EMBL/GenBank/DDBJ whole genome shotgun (WGS) entry which is preliminary data.</text>
</comment>
<keyword evidence="10" id="KW-1185">Reference proteome</keyword>
<dbReference type="PANTHER" id="PTHR11530:SF11">
    <property type="entry name" value="D-ASPARTATE OXIDASE"/>
    <property type="match status" value="1"/>
</dbReference>
<dbReference type="SUPFAM" id="SSF54373">
    <property type="entry name" value="FAD-linked reductases, C-terminal domain"/>
    <property type="match status" value="1"/>
</dbReference>
<comment type="similarity">
    <text evidence="3">Belongs to the DAMOX/DASOX family.</text>
</comment>
<evidence type="ECO:0000256" key="7">
    <source>
        <dbReference type="PIRSR" id="PIRSR000189-1"/>
    </source>
</evidence>
<feature type="binding site" evidence="7">
    <location>
        <position position="224"/>
    </location>
    <ligand>
        <name>D-dopa</name>
        <dbReference type="ChEBI" id="CHEBI:149689"/>
    </ligand>
</feature>
<dbReference type="InterPro" id="IPR023209">
    <property type="entry name" value="DAO"/>
</dbReference>
<dbReference type="EMBL" id="JACKWZ010000002">
    <property type="protein sequence ID" value="KAF9424514.1"/>
    <property type="molecule type" value="Genomic_DNA"/>
</dbReference>
<dbReference type="PANTHER" id="PTHR11530">
    <property type="entry name" value="D-AMINO ACID OXIDASE"/>
    <property type="match status" value="1"/>
</dbReference>
<dbReference type="GO" id="GO:0071949">
    <property type="term" value="F:FAD binding"/>
    <property type="evidence" value="ECO:0007669"/>
    <property type="project" value="InterPro"/>
</dbReference>
<evidence type="ECO:0000259" key="8">
    <source>
        <dbReference type="Pfam" id="PF01266"/>
    </source>
</evidence>
<keyword evidence="5 7" id="KW-0274">FAD</keyword>